<dbReference type="Gene3D" id="3.30.390.30">
    <property type="match status" value="1"/>
</dbReference>
<evidence type="ECO:0000256" key="10">
    <source>
        <dbReference type="ARBA" id="ARBA00023157"/>
    </source>
</evidence>
<dbReference type="InterPro" id="IPR050151">
    <property type="entry name" value="Class-I_Pyr_Nuc-Dis_Oxidored"/>
</dbReference>
<dbReference type="GO" id="GO:0005737">
    <property type="term" value="C:cytoplasm"/>
    <property type="evidence" value="ECO:0007669"/>
    <property type="project" value="UniProtKB-SubCell"/>
</dbReference>
<comment type="similarity">
    <text evidence="2 16">Belongs to the class-I pyridine nucleotide-disulfide oxidoreductase family.</text>
</comment>
<keyword evidence="14" id="KW-0547">Nucleotide-binding</keyword>
<evidence type="ECO:0000256" key="12">
    <source>
        <dbReference type="ARBA" id="ARBA00049187"/>
    </source>
</evidence>
<dbReference type="PIRSF" id="PIRSF000350">
    <property type="entry name" value="Mercury_reductase_MerA"/>
    <property type="match status" value="1"/>
</dbReference>
<dbReference type="Gene3D" id="3.50.50.60">
    <property type="entry name" value="FAD/NAD(P)-binding domain"/>
    <property type="match status" value="2"/>
</dbReference>
<dbReference type="PANTHER" id="PTHR22912">
    <property type="entry name" value="DISULFIDE OXIDOREDUCTASE"/>
    <property type="match status" value="1"/>
</dbReference>
<evidence type="ECO:0000256" key="16">
    <source>
        <dbReference type="RuleBase" id="RU003692"/>
    </source>
</evidence>
<evidence type="ECO:0000256" key="15">
    <source>
        <dbReference type="PIRSR" id="PIRSR000350-4"/>
    </source>
</evidence>
<dbReference type="InterPro" id="IPR036188">
    <property type="entry name" value="FAD/NAD-bd_sf"/>
</dbReference>
<feature type="binding site" evidence="14">
    <location>
        <begin position="141"/>
        <end position="143"/>
    </location>
    <ligand>
        <name>FAD</name>
        <dbReference type="ChEBI" id="CHEBI:57692"/>
    </ligand>
</feature>
<keyword evidence="7 14" id="KW-0274">FAD</keyword>
<feature type="active site" description="Proton acceptor" evidence="13">
    <location>
        <position position="438"/>
    </location>
</feature>
<feature type="binding site" evidence="14">
    <location>
        <position position="50"/>
    </location>
    <ligand>
        <name>FAD</name>
        <dbReference type="ChEBI" id="CHEBI:57692"/>
    </ligand>
</feature>
<evidence type="ECO:0000256" key="5">
    <source>
        <dbReference type="ARBA" id="ARBA00022490"/>
    </source>
</evidence>
<dbReference type="FunFam" id="3.30.390.30:FF:000001">
    <property type="entry name" value="Dihydrolipoyl dehydrogenase"/>
    <property type="match status" value="1"/>
</dbReference>
<feature type="disulfide bond" description="Redox-active" evidence="15">
    <location>
        <begin position="41"/>
        <end position="46"/>
    </location>
</feature>
<dbReference type="PANTHER" id="PTHR22912:SF217">
    <property type="entry name" value="DIHYDROLIPOYL DEHYDROGENASE"/>
    <property type="match status" value="1"/>
</dbReference>
<evidence type="ECO:0000256" key="4">
    <source>
        <dbReference type="ARBA" id="ARBA00016961"/>
    </source>
</evidence>
<evidence type="ECO:0000256" key="3">
    <source>
        <dbReference type="ARBA" id="ARBA00012608"/>
    </source>
</evidence>
<dbReference type="AlphaFoldDB" id="A0A5D3WGH1"/>
<evidence type="ECO:0000256" key="14">
    <source>
        <dbReference type="PIRSR" id="PIRSR000350-3"/>
    </source>
</evidence>
<organism evidence="19 20">
    <name type="scientific">Geothermobacter ehrlichii</name>
    <dbReference type="NCBI Taxonomy" id="213224"/>
    <lineage>
        <taxon>Bacteria</taxon>
        <taxon>Pseudomonadati</taxon>
        <taxon>Thermodesulfobacteriota</taxon>
        <taxon>Desulfuromonadia</taxon>
        <taxon>Desulfuromonadales</taxon>
        <taxon>Geothermobacteraceae</taxon>
        <taxon>Geothermobacter</taxon>
    </lineage>
</organism>
<dbReference type="Proteomes" id="UP000324159">
    <property type="component" value="Unassembled WGS sequence"/>
</dbReference>
<feature type="binding site" evidence="14">
    <location>
        <position position="306"/>
    </location>
    <ligand>
        <name>FAD</name>
        <dbReference type="ChEBI" id="CHEBI:57692"/>
    </ligand>
</feature>
<feature type="binding site" evidence="14">
    <location>
        <begin position="178"/>
        <end position="185"/>
    </location>
    <ligand>
        <name>NAD(+)</name>
        <dbReference type="ChEBI" id="CHEBI:57540"/>
    </ligand>
</feature>
<dbReference type="RefSeq" id="WP_148897058.1">
    <property type="nucleotide sequence ID" value="NZ_VNIB01000018.1"/>
</dbReference>
<dbReference type="GO" id="GO:0006103">
    <property type="term" value="P:2-oxoglutarate metabolic process"/>
    <property type="evidence" value="ECO:0007669"/>
    <property type="project" value="TreeGrafter"/>
</dbReference>
<dbReference type="InterPro" id="IPR001100">
    <property type="entry name" value="Pyr_nuc-diS_OxRdtase"/>
</dbReference>
<evidence type="ECO:0000256" key="7">
    <source>
        <dbReference type="ARBA" id="ARBA00022827"/>
    </source>
</evidence>
<comment type="subcellular location">
    <subcellularLocation>
        <location evidence="1">Cytoplasm</location>
    </subcellularLocation>
</comment>
<dbReference type="PROSITE" id="PS00076">
    <property type="entry name" value="PYRIDINE_REDOX_1"/>
    <property type="match status" value="1"/>
</dbReference>
<dbReference type="NCBIfam" id="TIGR01350">
    <property type="entry name" value="lipoamide_DH"/>
    <property type="match status" value="1"/>
</dbReference>
<keyword evidence="11 16" id="KW-0676">Redox-active center</keyword>
<feature type="binding site" evidence="14">
    <location>
        <position position="201"/>
    </location>
    <ligand>
        <name>NAD(+)</name>
        <dbReference type="ChEBI" id="CHEBI:57540"/>
    </ligand>
</feature>
<evidence type="ECO:0000256" key="6">
    <source>
        <dbReference type="ARBA" id="ARBA00022630"/>
    </source>
</evidence>
<comment type="cofactor">
    <cofactor evidence="14 16">
        <name>FAD</name>
        <dbReference type="ChEBI" id="CHEBI:57692"/>
    </cofactor>
    <text evidence="14 16">Binds 1 FAD per subunit.</text>
</comment>
<dbReference type="EC" id="1.8.1.4" evidence="3 16"/>
<keyword evidence="20" id="KW-1185">Reference proteome</keyword>
<keyword evidence="6 16" id="KW-0285">Flavoprotein</keyword>
<comment type="catalytic activity">
    <reaction evidence="12 16">
        <text>N(6)-[(R)-dihydrolipoyl]-L-lysyl-[protein] + NAD(+) = N(6)-[(R)-lipoyl]-L-lysyl-[protein] + NADH + H(+)</text>
        <dbReference type="Rhea" id="RHEA:15045"/>
        <dbReference type="Rhea" id="RHEA-COMP:10474"/>
        <dbReference type="Rhea" id="RHEA-COMP:10475"/>
        <dbReference type="ChEBI" id="CHEBI:15378"/>
        <dbReference type="ChEBI" id="CHEBI:57540"/>
        <dbReference type="ChEBI" id="CHEBI:57945"/>
        <dbReference type="ChEBI" id="CHEBI:83099"/>
        <dbReference type="ChEBI" id="CHEBI:83100"/>
        <dbReference type="EC" id="1.8.1.4"/>
    </reaction>
</comment>
<feature type="binding site" evidence="14">
    <location>
        <position position="265"/>
    </location>
    <ligand>
        <name>NAD(+)</name>
        <dbReference type="ChEBI" id="CHEBI:57540"/>
    </ligand>
</feature>
<name>A0A5D3WGH1_9BACT</name>
<protein>
    <recommendedName>
        <fullName evidence="4 16">Dihydrolipoyl dehydrogenase</fullName>
        <ecNumber evidence="3 16">1.8.1.4</ecNumber>
    </recommendedName>
</protein>
<evidence type="ECO:0000259" key="18">
    <source>
        <dbReference type="Pfam" id="PF07992"/>
    </source>
</evidence>
<reference evidence="19 20" key="1">
    <citation type="submission" date="2019-07" db="EMBL/GenBank/DDBJ databases">
        <title>Genomic Encyclopedia of Type Strains, Phase IV (KMG-IV): sequencing the most valuable type-strain genomes for metagenomic binning, comparative biology and taxonomic classification.</title>
        <authorList>
            <person name="Goeker M."/>
        </authorList>
    </citation>
    <scope>NUCLEOTIDE SEQUENCE [LARGE SCALE GENOMIC DNA]</scope>
    <source>
        <strain evidence="19 20">SS015</strain>
    </source>
</reference>
<comment type="caution">
    <text evidence="19">The sequence shown here is derived from an EMBL/GenBank/DDBJ whole genome shotgun (WGS) entry which is preliminary data.</text>
</comment>
<dbReference type="EMBL" id="VNIB01000018">
    <property type="protein sequence ID" value="TYO95674.1"/>
    <property type="molecule type" value="Genomic_DNA"/>
</dbReference>
<dbReference type="InterPro" id="IPR012999">
    <property type="entry name" value="Pyr_OxRdtase_I_AS"/>
</dbReference>
<evidence type="ECO:0000256" key="13">
    <source>
        <dbReference type="PIRSR" id="PIRSR000350-2"/>
    </source>
</evidence>
<evidence type="ECO:0000256" key="9">
    <source>
        <dbReference type="ARBA" id="ARBA00023027"/>
    </source>
</evidence>
<dbReference type="Pfam" id="PF07992">
    <property type="entry name" value="Pyr_redox_2"/>
    <property type="match status" value="1"/>
</dbReference>
<dbReference type="GO" id="GO:0004148">
    <property type="term" value="F:dihydrolipoyl dehydrogenase (NADH) activity"/>
    <property type="evidence" value="ECO:0007669"/>
    <property type="project" value="UniProtKB-EC"/>
</dbReference>
<accession>A0A5D3WGH1</accession>
<evidence type="ECO:0000256" key="2">
    <source>
        <dbReference type="ARBA" id="ARBA00007532"/>
    </source>
</evidence>
<keyword evidence="10" id="KW-1015">Disulfide bond</keyword>
<keyword evidence="9 14" id="KW-0520">NAD</keyword>
<proteinExistence type="inferred from homology"/>
<comment type="miscellaneous">
    <text evidence="16">The active site is a redox-active disulfide bond.</text>
</comment>
<dbReference type="SUPFAM" id="SSF55424">
    <property type="entry name" value="FAD/NAD-linked reductases, dimerisation (C-terminal) domain"/>
    <property type="match status" value="1"/>
</dbReference>
<dbReference type="InterPro" id="IPR006258">
    <property type="entry name" value="Lipoamide_DH"/>
</dbReference>
<evidence type="ECO:0000256" key="8">
    <source>
        <dbReference type="ARBA" id="ARBA00023002"/>
    </source>
</evidence>
<keyword evidence="8 16" id="KW-0560">Oxidoreductase</keyword>
<dbReference type="InterPro" id="IPR023753">
    <property type="entry name" value="FAD/NAD-binding_dom"/>
</dbReference>
<evidence type="ECO:0000256" key="11">
    <source>
        <dbReference type="ARBA" id="ARBA00023284"/>
    </source>
</evidence>
<evidence type="ECO:0000313" key="19">
    <source>
        <dbReference type="EMBL" id="TYO95674.1"/>
    </source>
</evidence>
<feature type="domain" description="FAD/NAD(P)-binding" evidence="18">
    <location>
        <begin position="4"/>
        <end position="321"/>
    </location>
</feature>
<evidence type="ECO:0000256" key="1">
    <source>
        <dbReference type="ARBA" id="ARBA00004496"/>
    </source>
</evidence>
<dbReference type="SUPFAM" id="SSF51905">
    <property type="entry name" value="FAD/NAD(P)-binding domain"/>
    <property type="match status" value="1"/>
</dbReference>
<dbReference type="OrthoDB" id="9786429at2"/>
<dbReference type="Pfam" id="PF02852">
    <property type="entry name" value="Pyr_redox_dim"/>
    <property type="match status" value="1"/>
</dbReference>
<gene>
    <name evidence="19" type="ORF">EDC39_11812</name>
</gene>
<feature type="domain" description="Pyridine nucleotide-disulphide oxidoreductase dimerisation" evidence="17">
    <location>
        <begin position="340"/>
        <end position="449"/>
    </location>
</feature>
<evidence type="ECO:0000259" key="17">
    <source>
        <dbReference type="Pfam" id="PF02852"/>
    </source>
</evidence>
<keyword evidence="5" id="KW-0963">Cytoplasm</keyword>
<sequence>MKEFDIAVIGAGPGGYVAAIQAAQAGAGVCVIENDRPGGTCLNRGCIPTKALFSTAQMLNRLRHAADHGIDVGEPAFDYARAAERKDRVVAQLVNGVEQLLKGNGVEIFRGFASLEGPGRIRIRRQGVVGHIQARNIIIATGSLPAVPKALAVDGRNILTSTEILAIKELPESLLVVGGGYIGCEFASIFSTFGCKVTVVEALPSILANTDRQAVREVEKAFRQQGVQVLTKTAVEGLEVGDGQVTARLSGGESLTVEKVLVAIGRRPNTEGLALDSAGVATDERGAIVVDEGMRTSAEGIFAIGDVTGGIQLAHVASYQAGIAVKNALGGDARADYRVVPSSIFTLPEVSQVGLSEEQCKQQGIEVSVGRFAYMATSKAVCEGEVQGSIKLIAEKASGRILGAAIAGADASTLIAEIGAAMAAGMTAGQLGEVIHAHPTLPEMVKEAAEDVEGKAVHKVGRRKK</sequence>
<dbReference type="InterPro" id="IPR016156">
    <property type="entry name" value="FAD/NAD-linked_Rdtase_dimer_sf"/>
</dbReference>
<dbReference type="GO" id="GO:0050660">
    <property type="term" value="F:flavin adenine dinucleotide binding"/>
    <property type="evidence" value="ECO:0007669"/>
    <property type="project" value="InterPro"/>
</dbReference>
<evidence type="ECO:0000313" key="20">
    <source>
        <dbReference type="Proteomes" id="UP000324159"/>
    </source>
</evidence>
<dbReference type="PRINTS" id="PR00368">
    <property type="entry name" value="FADPNR"/>
</dbReference>
<dbReference type="PRINTS" id="PR00411">
    <property type="entry name" value="PNDRDTASEI"/>
</dbReference>
<dbReference type="InterPro" id="IPR004099">
    <property type="entry name" value="Pyr_nucl-diS_OxRdtase_dimer"/>
</dbReference>